<dbReference type="Gene3D" id="1.10.10.60">
    <property type="entry name" value="Homeodomain-like"/>
    <property type="match status" value="1"/>
</dbReference>
<reference evidence="6" key="3">
    <citation type="submission" date="2024-06" db="EMBL/GenBank/DDBJ databases">
        <authorList>
            <person name="Zeng C."/>
        </authorList>
    </citation>
    <scope>NUCLEOTIDE SEQUENCE [LARGE SCALE GENOMIC DNA]</scope>
    <source>
        <strain evidence="6">ZCY20-5</strain>
    </source>
</reference>
<dbReference type="SMART" id="SM00342">
    <property type="entry name" value="HTH_ARAC"/>
    <property type="match status" value="1"/>
</dbReference>
<dbReference type="AlphaFoldDB" id="A0AA97H0P5"/>
<keyword evidence="6" id="KW-1185">Reference proteome</keyword>
<evidence type="ECO:0000313" key="5">
    <source>
        <dbReference type="EMBL" id="WOC31756.1"/>
    </source>
</evidence>
<dbReference type="Proteomes" id="UP001300604">
    <property type="component" value="Chromosome"/>
</dbReference>
<evidence type="ECO:0000256" key="3">
    <source>
        <dbReference type="ARBA" id="ARBA00023163"/>
    </source>
</evidence>
<dbReference type="InterPro" id="IPR050204">
    <property type="entry name" value="AraC_XylS_family_regulators"/>
</dbReference>
<dbReference type="InterPro" id="IPR009057">
    <property type="entry name" value="Homeodomain-like_sf"/>
</dbReference>
<dbReference type="InterPro" id="IPR018060">
    <property type="entry name" value="HTH_AraC"/>
</dbReference>
<keyword evidence="3" id="KW-0804">Transcription</keyword>
<evidence type="ECO:0000259" key="4">
    <source>
        <dbReference type="PROSITE" id="PS01124"/>
    </source>
</evidence>
<sequence length="97" mass="11359">MCLSDVERETGYTRQYINRAFHEEIGFSVIQFEKILRLHSAMQRLSEVPVSQRKSAELRVALEMGYSDQSHFIKDFKKYTGATPLQYSNQFCNMQSL</sequence>
<dbReference type="RefSeq" id="WP_275845184.1">
    <property type="nucleotide sequence ID" value="NZ_CP135996.1"/>
</dbReference>
<dbReference type="EMBL" id="CP135996">
    <property type="protein sequence ID" value="WOC31756.1"/>
    <property type="molecule type" value="Genomic_DNA"/>
</dbReference>
<keyword evidence="1" id="KW-0805">Transcription regulation</keyword>
<dbReference type="GO" id="GO:0003700">
    <property type="term" value="F:DNA-binding transcription factor activity"/>
    <property type="evidence" value="ECO:0007669"/>
    <property type="project" value="InterPro"/>
</dbReference>
<name>A0AA97H0P5_9FIRM</name>
<dbReference type="PANTHER" id="PTHR46796">
    <property type="entry name" value="HTH-TYPE TRANSCRIPTIONAL ACTIVATOR RHAS-RELATED"/>
    <property type="match status" value="1"/>
</dbReference>
<proteinExistence type="predicted"/>
<reference evidence="5 6" key="1">
    <citation type="submission" date="2024-06" db="EMBL/GenBank/DDBJ databases">
        <title>Caproicibacterium argilliputei sp. nov, a novel caproic acid producing anaerobic bacterium isolated from pit mud.</title>
        <authorList>
            <person name="Xia S."/>
        </authorList>
    </citation>
    <scope>NUCLEOTIDE SEQUENCE [LARGE SCALE GENOMIC DNA]</scope>
    <source>
        <strain evidence="5 6">ZCY20-5</strain>
    </source>
</reference>
<evidence type="ECO:0000256" key="1">
    <source>
        <dbReference type="ARBA" id="ARBA00023015"/>
    </source>
</evidence>
<accession>A0AA97H0P5</accession>
<gene>
    <name evidence="5" type="ORF">PXC00_11185</name>
</gene>
<protein>
    <submittedName>
        <fullName evidence="5">Helix-turn-helix domain-containing protein</fullName>
    </submittedName>
</protein>
<dbReference type="PRINTS" id="PR00032">
    <property type="entry name" value="HTHARAC"/>
</dbReference>
<evidence type="ECO:0000256" key="2">
    <source>
        <dbReference type="ARBA" id="ARBA00023125"/>
    </source>
</evidence>
<reference evidence="6" key="2">
    <citation type="submission" date="2024-06" db="EMBL/GenBank/DDBJ databases">
        <title>Caproicibacterium argilliputei sp. nov, a novel caproic acid producing anaerobic bacterium isolated from pit mud.</title>
        <authorList>
            <person name="Zeng C."/>
        </authorList>
    </citation>
    <scope>NUCLEOTIDE SEQUENCE [LARGE SCALE GENOMIC DNA]</scope>
    <source>
        <strain evidence="6">ZCY20-5</strain>
    </source>
</reference>
<dbReference type="SUPFAM" id="SSF46689">
    <property type="entry name" value="Homeodomain-like"/>
    <property type="match status" value="1"/>
</dbReference>
<dbReference type="InterPro" id="IPR020449">
    <property type="entry name" value="Tscrpt_reg_AraC-type_HTH"/>
</dbReference>
<dbReference type="Pfam" id="PF12833">
    <property type="entry name" value="HTH_18"/>
    <property type="match status" value="1"/>
</dbReference>
<dbReference type="KEGG" id="carl:PXC00_11185"/>
<dbReference type="GO" id="GO:0043565">
    <property type="term" value="F:sequence-specific DNA binding"/>
    <property type="evidence" value="ECO:0007669"/>
    <property type="project" value="InterPro"/>
</dbReference>
<dbReference type="PROSITE" id="PS01124">
    <property type="entry name" value="HTH_ARAC_FAMILY_2"/>
    <property type="match status" value="1"/>
</dbReference>
<feature type="domain" description="HTH araC/xylS-type" evidence="4">
    <location>
        <begin position="1"/>
        <end position="90"/>
    </location>
</feature>
<evidence type="ECO:0000313" key="6">
    <source>
        <dbReference type="Proteomes" id="UP001300604"/>
    </source>
</evidence>
<organism evidence="5 6">
    <name type="scientific">Caproicibacterium argilliputei</name>
    <dbReference type="NCBI Taxonomy" id="3030016"/>
    <lineage>
        <taxon>Bacteria</taxon>
        <taxon>Bacillati</taxon>
        <taxon>Bacillota</taxon>
        <taxon>Clostridia</taxon>
        <taxon>Eubacteriales</taxon>
        <taxon>Oscillospiraceae</taxon>
        <taxon>Caproicibacterium</taxon>
    </lineage>
</organism>
<keyword evidence="2" id="KW-0238">DNA-binding</keyword>